<evidence type="ECO:0000313" key="3">
    <source>
        <dbReference type="Proteomes" id="UP000177555"/>
    </source>
</evidence>
<name>A0A1F5JMJ1_9BACT</name>
<organism evidence="2 3">
    <name type="scientific">Candidatus Daviesbacteria bacterium RIFCSPHIGHO2_01_FULL_40_11</name>
    <dbReference type="NCBI Taxonomy" id="1797762"/>
    <lineage>
        <taxon>Bacteria</taxon>
        <taxon>Candidatus Daviesiibacteriota</taxon>
    </lineage>
</organism>
<accession>A0A1F5JMJ1</accession>
<dbReference type="PANTHER" id="PTHR36507">
    <property type="entry name" value="BLL1555 PROTEIN"/>
    <property type="match status" value="1"/>
</dbReference>
<dbReference type="Gene3D" id="2.60.40.420">
    <property type="entry name" value="Cupredoxins - blue copper proteins"/>
    <property type="match status" value="1"/>
</dbReference>
<evidence type="ECO:0000313" key="2">
    <source>
        <dbReference type="EMBL" id="OGE29650.1"/>
    </source>
</evidence>
<reference evidence="2 3" key="1">
    <citation type="journal article" date="2016" name="Nat. Commun.">
        <title>Thousands of microbial genomes shed light on interconnected biogeochemical processes in an aquifer system.</title>
        <authorList>
            <person name="Anantharaman K."/>
            <person name="Brown C.T."/>
            <person name="Hug L.A."/>
            <person name="Sharon I."/>
            <person name="Castelle C.J."/>
            <person name="Probst A.J."/>
            <person name="Thomas B.C."/>
            <person name="Singh A."/>
            <person name="Wilkins M.J."/>
            <person name="Karaoz U."/>
            <person name="Brodie E.L."/>
            <person name="Williams K.H."/>
            <person name="Hubbard S.S."/>
            <person name="Banfield J.F."/>
        </authorList>
    </citation>
    <scope>NUCLEOTIDE SEQUENCE [LARGE SCALE GENOMIC DNA]</scope>
</reference>
<dbReference type="InterPro" id="IPR052721">
    <property type="entry name" value="ET_Amicyanin"/>
</dbReference>
<dbReference type="SUPFAM" id="SSF49503">
    <property type="entry name" value="Cupredoxins"/>
    <property type="match status" value="1"/>
</dbReference>
<dbReference type="PANTHER" id="PTHR36507:SF1">
    <property type="entry name" value="BLL1555 PROTEIN"/>
    <property type="match status" value="1"/>
</dbReference>
<comment type="caution">
    <text evidence="2">The sequence shown here is derived from an EMBL/GenBank/DDBJ whole genome shotgun (WGS) entry which is preliminary data.</text>
</comment>
<dbReference type="Proteomes" id="UP000177555">
    <property type="component" value="Unassembled WGS sequence"/>
</dbReference>
<keyword evidence="1" id="KW-0472">Membrane</keyword>
<dbReference type="AlphaFoldDB" id="A0A1F5JMJ1"/>
<evidence type="ECO:0008006" key="4">
    <source>
        <dbReference type="Google" id="ProtNLM"/>
    </source>
</evidence>
<dbReference type="InterPro" id="IPR008972">
    <property type="entry name" value="Cupredoxin"/>
</dbReference>
<keyword evidence="1" id="KW-0812">Transmembrane</keyword>
<protein>
    <recommendedName>
        <fullName evidence="4">EfeO-type cupredoxin-like domain-containing protein</fullName>
    </recommendedName>
</protein>
<gene>
    <name evidence="2" type="ORF">A2867_02225</name>
</gene>
<sequence length="150" mass="16515">MKSLKSQSGFMLPILILAAVAIFAVVGYLYFRSLEIEKPALLSKFEEQVSDKANLDNWVKTPAEIMITKDGFVPSSVSIMAGQQVTFINQDTNVHRVIPSPPSTSKSLPEFDSEDLQPTDSFTYSFENIGTFTVSNNKNLGGYKATVIVN</sequence>
<evidence type="ECO:0000256" key="1">
    <source>
        <dbReference type="SAM" id="Phobius"/>
    </source>
</evidence>
<keyword evidence="1" id="KW-1133">Transmembrane helix</keyword>
<proteinExistence type="predicted"/>
<dbReference type="EMBL" id="MFCP01000003">
    <property type="protein sequence ID" value="OGE29650.1"/>
    <property type="molecule type" value="Genomic_DNA"/>
</dbReference>
<feature type="transmembrane region" description="Helical" evidence="1">
    <location>
        <begin position="12"/>
        <end position="31"/>
    </location>
</feature>